<organism evidence="1 2">
    <name type="scientific">Ceraceosorus bombacis</name>
    <dbReference type="NCBI Taxonomy" id="401625"/>
    <lineage>
        <taxon>Eukaryota</taxon>
        <taxon>Fungi</taxon>
        <taxon>Dikarya</taxon>
        <taxon>Basidiomycota</taxon>
        <taxon>Ustilaginomycotina</taxon>
        <taxon>Exobasidiomycetes</taxon>
        <taxon>Ceraceosorales</taxon>
        <taxon>Ceraceosoraceae</taxon>
        <taxon>Ceraceosorus</taxon>
    </lineage>
</organism>
<evidence type="ECO:0000313" key="2">
    <source>
        <dbReference type="Proteomes" id="UP000054845"/>
    </source>
</evidence>
<name>A0A0P1BSI0_9BASI</name>
<reference evidence="1 2" key="1">
    <citation type="submission" date="2014-09" db="EMBL/GenBank/DDBJ databases">
        <authorList>
            <person name="Magalhaes I.L.F."/>
            <person name="Oliveira U."/>
            <person name="Santos F.R."/>
            <person name="Vidigal T.H.D.A."/>
            <person name="Brescovit A.D."/>
            <person name="Santos A.J."/>
        </authorList>
    </citation>
    <scope>NUCLEOTIDE SEQUENCE [LARGE SCALE GENOMIC DNA]</scope>
</reference>
<dbReference type="OrthoDB" id="3403104at2759"/>
<dbReference type="EMBL" id="CCYA01000276">
    <property type="protein sequence ID" value="CEH18924.1"/>
    <property type="molecule type" value="Genomic_DNA"/>
</dbReference>
<accession>A0A0P1BSI0</accession>
<proteinExistence type="predicted"/>
<dbReference type="Proteomes" id="UP000054845">
    <property type="component" value="Unassembled WGS sequence"/>
</dbReference>
<keyword evidence="2" id="KW-1185">Reference proteome</keyword>
<evidence type="ECO:0000313" key="1">
    <source>
        <dbReference type="EMBL" id="CEH18924.1"/>
    </source>
</evidence>
<protein>
    <submittedName>
        <fullName evidence="1">Uncharacterized protein</fullName>
    </submittedName>
</protein>
<sequence length="161" mass="18204">MPSRAVPRPTINAVHLPVRVARYSQDAEKTINLKHPSKQLAASCQLEYLKKEFKKLLHFKKAGELAQQKQPCKVYHRAITVFEATLKVNKRDIVEYLSTLNIAEMKRHFAYLSLEMMRLALPRPPAATTRTSMTTTTMAAMTMVTHYLSLLSGANSLTCLT</sequence>
<dbReference type="AlphaFoldDB" id="A0A0P1BSI0"/>